<evidence type="ECO:0000256" key="10">
    <source>
        <dbReference type="PROSITE-ProRule" id="PRU00042"/>
    </source>
</evidence>
<dbReference type="InterPro" id="IPR036236">
    <property type="entry name" value="Znf_C2H2_sf"/>
</dbReference>
<evidence type="ECO:0000256" key="6">
    <source>
        <dbReference type="ARBA" id="ARBA00023015"/>
    </source>
</evidence>
<dbReference type="InterPro" id="IPR050752">
    <property type="entry name" value="C2H2-ZF_domain"/>
</dbReference>
<dbReference type="GO" id="GO:0000978">
    <property type="term" value="F:RNA polymerase II cis-regulatory region sequence-specific DNA binding"/>
    <property type="evidence" value="ECO:0007669"/>
    <property type="project" value="TreeGrafter"/>
</dbReference>
<evidence type="ECO:0000256" key="2">
    <source>
        <dbReference type="ARBA" id="ARBA00022723"/>
    </source>
</evidence>
<feature type="domain" description="C2H2-type" evidence="12">
    <location>
        <begin position="1020"/>
        <end position="1048"/>
    </location>
</feature>
<evidence type="ECO:0000256" key="4">
    <source>
        <dbReference type="ARBA" id="ARBA00022771"/>
    </source>
</evidence>
<dbReference type="Gene3D" id="3.30.160.60">
    <property type="entry name" value="Classic Zinc Finger"/>
    <property type="match status" value="9"/>
</dbReference>
<keyword evidence="6" id="KW-0805">Transcription regulation</keyword>
<feature type="domain" description="C2H2-type" evidence="12">
    <location>
        <begin position="934"/>
        <end position="961"/>
    </location>
</feature>
<dbReference type="EMBL" id="CAKOGL010000002">
    <property type="protein sequence ID" value="CAH2084233.1"/>
    <property type="molecule type" value="Genomic_DNA"/>
</dbReference>
<feature type="domain" description="C2H2-type" evidence="12">
    <location>
        <begin position="1160"/>
        <end position="1187"/>
    </location>
</feature>
<protein>
    <recommendedName>
        <fullName evidence="12">C2H2-type domain-containing protein</fullName>
    </recommendedName>
</protein>
<keyword evidence="4 10" id="KW-0863">Zinc-finger</keyword>
<feature type="domain" description="C2H2-type" evidence="12">
    <location>
        <begin position="753"/>
        <end position="780"/>
    </location>
</feature>
<evidence type="ECO:0000256" key="7">
    <source>
        <dbReference type="ARBA" id="ARBA00023125"/>
    </source>
</evidence>
<feature type="domain" description="C2H2-type" evidence="12">
    <location>
        <begin position="723"/>
        <end position="752"/>
    </location>
</feature>
<feature type="domain" description="C2H2-type" evidence="12">
    <location>
        <begin position="1188"/>
        <end position="1211"/>
    </location>
</feature>
<organism evidence="13 14">
    <name type="scientific">Euphydryas editha</name>
    <name type="common">Edith's checkerspot</name>
    <dbReference type="NCBI Taxonomy" id="104508"/>
    <lineage>
        <taxon>Eukaryota</taxon>
        <taxon>Metazoa</taxon>
        <taxon>Ecdysozoa</taxon>
        <taxon>Arthropoda</taxon>
        <taxon>Hexapoda</taxon>
        <taxon>Insecta</taxon>
        <taxon>Pterygota</taxon>
        <taxon>Neoptera</taxon>
        <taxon>Endopterygota</taxon>
        <taxon>Lepidoptera</taxon>
        <taxon>Glossata</taxon>
        <taxon>Ditrysia</taxon>
        <taxon>Papilionoidea</taxon>
        <taxon>Nymphalidae</taxon>
        <taxon>Nymphalinae</taxon>
        <taxon>Euphydryas</taxon>
    </lineage>
</organism>
<keyword evidence="2" id="KW-0479">Metal-binding</keyword>
<reference evidence="13" key="1">
    <citation type="submission" date="2022-03" db="EMBL/GenBank/DDBJ databases">
        <authorList>
            <person name="Tunstrom K."/>
        </authorList>
    </citation>
    <scope>NUCLEOTIDE SEQUENCE</scope>
</reference>
<keyword evidence="5" id="KW-0862">Zinc</keyword>
<evidence type="ECO:0000313" key="14">
    <source>
        <dbReference type="Proteomes" id="UP001153954"/>
    </source>
</evidence>
<proteinExistence type="predicted"/>
<feature type="region of interest" description="Disordered" evidence="11">
    <location>
        <begin position="197"/>
        <end position="218"/>
    </location>
</feature>
<feature type="compositionally biased region" description="Basic and acidic residues" evidence="11">
    <location>
        <begin position="206"/>
        <end position="216"/>
    </location>
</feature>
<dbReference type="PANTHER" id="PTHR24384">
    <property type="entry name" value="FINGER PUTATIVE TRANSCRIPTION FACTOR FAMILY-RELATED"/>
    <property type="match status" value="1"/>
</dbReference>
<dbReference type="PANTHER" id="PTHR24384:SF189">
    <property type="entry name" value="C2H2-TYPE DOMAIN-CONTAINING PROTEIN-RELATED"/>
    <property type="match status" value="1"/>
</dbReference>
<feature type="domain" description="C2H2-type" evidence="12">
    <location>
        <begin position="781"/>
        <end position="808"/>
    </location>
</feature>
<evidence type="ECO:0000256" key="11">
    <source>
        <dbReference type="SAM" id="MobiDB-lite"/>
    </source>
</evidence>
<dbReference type="GO" id="GO:0000981">
    <property type="term" value="F:DNA-binding transcription factor activity, RNA polymerase II-specific"/>
    <property type="evidence" value="ECO:0007669"/>
    <property type="project" value="TreeGrafter"/>
</dbReference>
<comment type="caution">
    <text evidence="13">The sequence shown here is derived from an EMBL/GenBank/DDBJ whole genome shotgun (WGS) entry which is preliminary data.</text>
</comment>
<evidence type="ECO:0000256" key="5">
    <source>
        <dbReference type="ARBA" id="ARBA00022833"/>
    </source>
</evidence>
<keyword evidence="9" id="KW-0539">Nucleus</keyword>
<sequence>MEESPPLILCLENTNGEEVALKIEPHDTFKTFLETAKSLLGYDVDLNAITGNQPVSLEESAYTFLLNAEQNLPDTVLNPPSVGNDPHDSDDLEYVLDDGTQIRASQIQFDNEDTLTDLTAENIPFVKYNDCPDENDINTEVCTVKDINIVESPLSNKNSPKGSFINSLPFKLVCNNISNFEAQFTKYLESNARTFINANSGNRKSPKNDDRNDKKLQNRTNNFYTREEILNMFKNTPVTPIPCEDKSYETRKHVRKTDPTKLVYKGWNAKPVQDIDTAINKHDCFICCKNIESNEKLYLFDKEDQMLHRCEQRKYMTQLKIICEKCLSENFKPSRMKSPSQSLNGDEYLVIKNNQQYIFQKISTIDLNNTIYDTEKEVDSRNKEEFVNVEIGPDGEIITKAVDNVDVIMIKDEKKENSSDLEIIEPEIDIDIEDEDVKEFLGKYQCDTIDAKDLKCRFCNQEFKDISEMLDHGEEHKHDVEDGVIYPCLLCDYGYANLKWLQGHLKVAHGNPKKEDCSNKEENKEPRAFTTEIKQESLDSSDDSIWIVQTGDDDVTEHLEKLLKVNDDDKNYEDLKRHKCYNCSQIFPSSESLISHKCRKRKQKCMAKEGSVICVPSEEDFLKRAQGRRRLLEESGDNDLLIVRGRKKKNREHSESQIVTCHNCNESFTSKVRLKFHMQFHETTNLITSDGQYACAECENAKFETETELFDHVHFQHDKQKRWQCPVKDCGKTFFLRATLTKHSRTHTDTRRYVCVTCGKRFLDKQTLDEHGVTHLQIKPFQCHVCLKQLTRRSRLRMHLRAHEEGQAPALVRACAACRRAFPDAPAAQAPALVRACAACRRAFPDAPAAQEHANKSSECVEAFNKESKEETEATEQLSPTSGIVRHAVRVSEHPRITKAIDREVKNEQSEALLSSLDDTARNIIRVVNIEKAFRCEYCEDVFYMENALNNHRNIHKGVKNPFTCHICKVSFATYSRCTTHKTTHGFYKRSTTEGRSEGTSGPASAGILGYGGFPVVKHFLCEDCGRSYLHWTYLQVHRRMKHANENYIFKCNQCEMTFPNSWSMTYHRKKVHGKSGADDNGGFTKIIRENYRIPCRDCDAVLPNKTELYKHRKKEHTDETLADYEEDPQTTICNQCGHNLHNVTALQKHISEVHGAQLHSCDVCGAAFRRLTAMRNHRLIHSGVRAWACNRCPKRFRIKSDLRNHFRLKHPSHLVVIEIEGTTISPEEIAQHLALNNIEQDKVIEISMISFTKDTVNIVPNSSNALSLLKDLPRTQILCEKLPEPTDIFQTFQTGRGRGISKTENTIQQNQDYTININPENENISNLNVQLLLQDGATSNGNEIVQLQLNDGSLLG</sequence>
<dbReference type="SUPFAM" id="SSF57667">
    <property type="entry name" value="beta-beta-alpha zinc fingers"/>
    <property type="match status" value="5"/>
</dbReference>
<dbReference type="Pfam" id="PF00096">
    <property type="entry name" value="zf-C2H2"/>
    <property type="match status" value="1"/>
</dbReference>
<keyword evidence="3" id="KW-0677">Repeat</keyword>
<dbReference type="GO" id="GO:0005634">
    <property type="term" value="C:nucleus"/>
    <property type="evidence" value="ECO:0007669"/>
    <property type="project" value="UniProtKB-SubCell"/>
</dbReference>
<evidence type="ECO:0000256" key="3">
    <source>
        <dbReference type="ARBA" id="ARBA00022737"/>
    </source>
</evidence>
<evidence type="ECO:0000256" key="1">
    <source>
        <dbReference type="ARBA" id="ARBA00004123"/>
    </source>
</evidence>
<dbReference type="InterPro" id="IPR013087">
    <property type="entry name" value="Znf_C2H2_type"/>
</dbReference>
<dbReference type="Proteomes" id="UP001153954">
    <property type="component" value="Unassembled WGS sequence"/>
</dbReference>
<feature type="domain" description="C2H2-type" evidence="12">
    <location>
        <begin position="1050"/>
        <end position="1073"/>
    </location>
</feature>
<feature type="domain" description="C2H2-type" evidence="12">
    <location>
        <begin position="659"/>
        <end position="686"/>
    </location>
</feature>
<evidence type="ECO:0000256" key="8">
    <source>
        <dbReference type="ARBA" id="ARBA00023163"/>
    </source>
</evidence>
<gene>
    <name evidence="13" type="ORF">EEDITHA_LOCUS824</name>
</gene>
<keyword evidence="14" id="KW-1185">Reference proteome</keyword>
<comment type="subcellular location">
    <subcellularLocation>
        <location evidence="1">Nucleus</location>
    </subcellularLocation>
</comment>
<evidence type="ECO:0000256" key="9">
    <source>
        <dbReference type="ARBA" id="ARBA00023242"/>
    </source>
</evidence>
<keyword evidence="8" id="KW-0804">Transcription</keyword>
<accession>A0AAU9TCD2</accession>
<evidence type="ECO:0000313" key="13">
    <source>
        <dbReference type="EMBL" id="CAH2084233.1"/>
    </source>
</evidence>
<dbReference type="GO" id="GO:0008270">
    <property type="term" value="F:zinc ion binding"/>
    <property type="evidence" value="ECO:0007669"/>
    <property type="project" value="UniProtKB-KW"/>
</dbReference>
<dbReference type="SMART" id="SM00355">
    <property type="entry name" value="ZnF_C2H2"/>
    <property type="match status" value="16"/>
</dbReference>
<evidence type="ECO:0000259" key="12">
    <source>
        <dbReference type="PROSITE" id="PS50157"/>
    </source>
</evidence>
<dbReference type="PROSITE" id="PS00028">
    <property type="entry name" value="ZINC_FINGER_C2H2_1"/>
    <property type="match status" value="14"/>
</dbReference>
<name>A0AAU9TCD2_EUPED</name>
<keyword evidence="7" id="KW-0238">DNA-binding</keyword>
<dbReference type="PROSITE" id="PS50157">
    <property type="entry name" value="ZINC_FINGER_C2H2_2"/>
    <property type="match status" value="10"/>
</dbReference>
<feature type="domain" description="C2H2-type" evidence="12">
    <location>
        <begin position="1094"/>
        <end position="1122"/>
    </location>
</feature>